<dbReference type="SMART" id="SM00421">
    <property type="entry name" value="HTH_LUXR"/>
    <property type="match status" value="1"/>
</dbReference>
<dbReference type="PROSITE" id="PS50112">
    <property type="entry name" value="PAS"/>
    <property type="match status" value="1"/>
</dbReference>
<dbReference type="SMART" id="SM00086">
    <property type="entry name" value="PAC"/>
    <property type="match status" value="1"/>
</dbReference>
<protein>
    <recommendedName>
        <fullName evidence="8">Histidine kinase</fullName>
    </recommendedName>
</protein>
<feature type="domain" description="HTH luxR-type" evidence="4">
    <location>
        <begin position="178"/>
        <end position="243"/>
    </location>
</feature>
<dbReference type="Proteomes" id="UP000537161">
    <property type="component" value="Unassembled WGS sequence"/>
</dbReference>
<gene>
    <name evidence="6" type="ORF">FHR21_004164</name>
</gene>
<dbReference type="NCBIfam" id="TIGR00229">
    <property type="entry name" value="sensory_box"/>
    <property type="match status" value="1"/>
</dbReference>
<dbReference type="SUPFAM" id="SSF55785">
    <property type="entry name" value="PYP-like sensor domain (PAS domain)"/>
    <property type="match status" value="1"/>
</dbReference>
<keyword evidence="1" id="KW-0285">Flavoprotein</keyword>
<dbReference type="Gene3D" id="3.30.450.20">
    <property type="entry name" value="PAS domain"/>
    <property type="match status" value="1"/>
</dbReference>
<evidence type="ECO:0008006" key="8">
    <source>
        <dbReference type="Google" id="ProtNLM"/>
    </source>
</evidence>
<evidence type="ECO:0000256" key="2">
    <source>
        <dbReference type="ARBA" id="ARBA00022643"/>
    </source>
</evidence>
<evidence type="ECO:0000256" key="1">
    <source>
        <dbReference type="ARBA" id="ARBA00022630"/>
    </source>
</evidence>
<keyword evidence="3" id="KW-0157">Chromophore</keyword>
<proteinExistence type="predicted"/>
<dbReference type="Pfam" id="PF13426">
    <property type="entry name" value="PAS_9"/>
    <property type="match status" value="1"/>
</dbReference>
<dbReference type="SMART" id="SM00091">
    <property type="entry name" value="PAS"/>
    <property type="match status" value="1"/>
</dbReference>
<dbReference type="InterPro" id="IPR016032">
    <property type="entry name" value="Sig_transdc_resp-reg_C-effctor"/>
</dbReference>
<reference evidence="6 7" key="1">
    <citation type="submission" date="2020-08" db="EMBL/GenBank/DDBJ databases">
        <title>Genomic Encyclopedia of Type Strains, Phase IV (KMG-IV): sequencing the most valuable type-strain genomes for metagenomic binning, comparative biology and taxonomic classification.</title>
        <authorList>
            <person name="Goeker M."/>
        </authorList>
    </citation>
    <scope>NUCLEOTIDE SEQUENCE [LARGE SCALE GENOMIC DNA]</scope>
    <source>
        <strain evidence="6 7">DSM 27163</strain>
    </source>
</reference>
<dbReference type="InterPro" id="IPR035965">
    <property type="entry name" value="PAS-like_dom_sf"/>
</dbReference>
<dbReference type="CDD" id="cd00130">
    <property type="entry name" value="PAS"/>
    <property type="match status" value="1"/>
</dbReference>
<dbReference type="InterPro" id="IPR000792">
    <property type="entry name" value="Tscrpt_reg_LuxR_C"/>
</dbReference>
<dbReference type="Pfam" id="PF00196">
    <property type="entry name" value="GerE"/>
    <property type="match status" value="1"/>
</dbReference>
<keyword evidence="7" id="KW-1185">Reference proteome</keyword>
<dbReference type="GO" id="GO:0006355">
    <property type="term" value="P:regulation of DNA-templated transcription"/>
    <property type="evidence" value="ECO:0007669"/>
    <property type="project" value="InterPro"/>
</dbReference>
<evidence type="ECO:0000313" key="6">
    <source>
        <dbReference type="EMBL" id="MBB5708769.1"/>
    </source>
</evidence>
<dbReference type="Gene3D" id="1.10.10.10">
    <property type="entry name" value="Winged helix-like DNA-binding domain superfamily/Winged helix DNA-binding domain"/>
    <property type="match status" value="1"/>
</dbReference>
<name>A0A7W9BA89_9SPHN</name>
<dbReference type="AlphaFoldDB" id="A0A7W9BA89"/>
<keyword evidence="2" id="KW-0288">FMN</keyword>
<dbReference type="PANTHER" id="PTHR47429:SF2">
    <property type="entry name" value="PROTEIN TWIN LOV 1"/>
    <property type="match status" value="1"/>
</dbReference>
<feature type="domain" description="PAS" evidence="5">
    <location>
        <begin position="72"/>
        <end position="121"/>
    </location>
</feature>
<dbReference type="InterPro" id="IPR001610">
    <property type="entry name" value="PAC"/>
</dbReference>
<sequence length="244" mass="25965">MSLPVPSTCGASCAIFSGSSHLSSAQACMSKGKCRNMSLGASRGERADIMSLKTMIASSPIAAVISDPRLPDNPIVECNAAFSALTGYGPEEIVGRNCRFLAGPATEAELTETLRIAIREQRPALVEILNYRKDGTPFRNAVLVAPIFGPDGTLEYFLGSQIEIDEAGEAVGGRSARARAQIEALSPRQREVLKLMASGQLNKQIAFTLSLSERTIKMHRAALLRALGVETTADAIRLAVEAGF</sequence>
<evidence type="ECO:0000256" key="3">
    <source>
        <dbReference type="ARBA" id="ARBA00022991"/>
    </source>
</evidence>
<dbReference type="PANTHER" id="PTHR47429">
    <property type="entry name" value="PROTEIN TWIN LOV 1"/>
    <property type="match status" value="1"/>
</dbReference>
<dbReference type="EMBL" id="JACIJH010000028">
    <property type="protein sequence ID" value="MBB5708769.1"/>
    <property type="molecule type" value="Genomic_DNA"/>
</dbReference>
<comment type="caution">
    <text evidence="6">The sequence shown here is derived from an EMBL/GenBank/DDBJ whole genome shotgun (WGS) entry which is preliminary data.</text>
</comment>
<organism evidence="6 7">
    <name type="scientific">Sphingopyxis panaciterrulae</name>
    <dbReference type="NCBI Taxonomy" id="462372"/>
    <lineage>
        <taxon>Bacteria</taxon>
        <taxon>Pseudomonadati</taxon>
        <taxon>Pseudomonadota</taxon>
        <taxon>Alphaproteobacteria</taxon>
        <taxon>Sphingomonadales</taxon>
        <taxon>Sphingomonadaceae</taxon>
        <taxon>Sphingopyxis</taxon>
    </lineage>
</organism>
<dbReference type="PROSITE" id="PS50043">
    <property type="entry name" value="HTH_LUXR_2"/>
    <property type="match status" value="1"/>
</dbReference>
<dbReference type="GO" id="GO:0003677">
    <property type="term" value="F:DNA binding"/>
    <property type="evidence" value="ECO:0007669"/>
    <property type="project" value="InterPro"/>
</dbReference>
<dbReference type="InterPro" id="IPR000014">
    <property type="entry name" value="PAS"/>
</dbReference>
<evidence type="ECO:0000313" key="7">
    <source>
        <dbReference type="Proteomes" id="UP000537161"/>
    </source>
</evidence>
<accession>A0A7W9BA89</accession>
<dbReference type="PRINTS" id="PR00038">
    <property type="entry name" value="HTHLUXR"/>
</dbReference>
<dbReference type="CDD" id="cd06170">
    <property type="entry name" value="LuxR_C_like"/>
    <property type="match status" value="1"/>
</dbReference>
<evidence type="ECO:0000259" key="5">
    <source>
        <dbReference type="PROSITE" id="PS50112"/>
    </source>
</evidence>
<evidence type="ECO:0000259" key="4">
    <source>
        <dbReference type="PROSITE" id="PS50043"/>
    </source>
</evidence>
<dbReference type="InterPro" id="IPR036388">
    <property type="entry name" value="WH-like_DNA-bd_sf"/>
</dbReference>
<dbReference type="SUPFAM" id="SSF46894">
    <property type="entry name" value="C-terminal effector domain of the bipartite response regulators"/>
    <property type="match status" value="1"/>
</dbReference>